<dbReference type="SUPFAM" id="SSF46785">
    <property type="entry name" value="Winged helix' DNA-binding domain"/>
    <property type="match status" value="1"/>
</dbReference>
<dbReference type="ExpressionAtlas" id="A0A178U7F4">
    <property type="expression patterns" value="baseline and differential"/>
</dbReference>
<dbReference type="Pfam" id="PF00931">
    <property type="entry name" value="NB-ARC"/>
    <property type="match status" value="1"/>
</dbReference>
<dbReference type="Pfam" id="PF23282">
    <property type="entry name" value="WHD_ROQ1"/>
    <property type="match status" value="1"/>
</dbReference>
<dbReference type="EMBL" id="LUHQ01000005">
    <property type="protein sequence ID" value="OAO89565.1"/>
    <property type="molecule type" value="Genomic_DNA"/>
</dbReference>
<dbReference type="FunFam" id="1.10.8.430:FF:000002">
    <property type="entry name" value="Disease resistance protein (TIR-NBS-LRR class)"/>
    <property type="match status" value="1"/>
</dbReference>
<gene>
    <name evidence="9" type="ordered locus">AXX17_At5g47860</name>
</gene>
<comment type="caution">
    <text evidence="9">The sequence shown here is derived from an EMBL/GenBank/DDBJ whole genome shotgun (WGS) entry which is preliminary data.</text>
</comment>
<dbReference type="InterPro" id="IPR027417">
    <property type="entry name" value="P-loop_NTPase"/>
</dbReference>
<dbReference type="PRINTS" id="PR00364">
    <property type="entry name" value="DISEASERSIST"/>
</dbReference>
<dbReference type="Gene3D" id="3.80.10.10">
    <property type="entry name" value="Ribonuclease Inhibitor"/>
    <property type="match status" value="2"/>
</dbReference>
<dbReference type="InterPro" id="IPR044974">
    <property type="entry name" value="Disease_R_plants"/>
</dbReference>
<keyword evidence="2" id="KW-0433">Leucine-rich repeat</keyword>
<dbReference type="GO" id="GO:0007165">
    <property type="term" value="P:signal transduction"/>
    <property type="evidence" value="ECO:0007669"/>
    <property type="project" value="InterPro"/>
</dbReference>
<dbReference type="GO" id="GO:0061809">
    <property type="term" value="F:NAD+ nucleosidase activity, cyclic ADP-ribose generating"/>
    <property type="evidence" value="ECO:0007669"/>
    <property type="project" value="UniProtKB-EC"/>
</dbReference>
<dbReference type="Gene3D" id="3.40.50.300">
    <property type="entry name" value="P-loop containing nucleotide triphosphate hydrolases"/>
    <property type="match status" value="1"/>
</dbReference>
<dbReference type="InterPro" id="IPR002182">
    <property type="entry name" value="NB-ARC"/>
</dbReference>
<dbReference type="InterPro" id="IPR042197">
    <property type="entry name" value="Apaf_helical"/>
</dbReference>
<dbReference type="FunFam" id="3.40.50.10140:FF:000007">
    <property type="entry name" value="Disease resistance protein (TIR-NBS-LRR class)"/>
    <property type="match status" value="1"/>
</dbReference>
<evidence type="ECO:0000256" key="1">
    <source>
        <dbReference type="ARBA" id="ARBA00011982"/>
    </source>
</evidence>
<evidence type="ECO:0000256" key="7">
    <source>
        <dbReference type="ARBA" id="ARBA00047304"/>
    </source>
</evidence>
<evidence type="ECO:0000313" key="9">
    <source>
        <dbReference type="EMBL" id="OAO89565.1"/>
    </source>
</evidence>
<dbReference type="GO" id="GO:0043531">
    <property type="term" value="F:ADP binding"/>
    <property type="evidence" value="ECO:0007669"/>
    <property type="project" value="InterPro"/>
</dbReference>
<dbReference type="FunFam" id="3.40.50.300:FF:001002">
    <property type="entry name" value="Disease resistance protein (TIR-NBS-LRR class)"/>
    <property type="match status" value="1"/>
</dbReference>
<dbReference type="Pfam" id="PF01582">
    <property type="entry name" value="TIR"/>
    <property type="match status" value="1"/>
</dbReference>
<dbReference type="InterPro" id="IPR035897">
    <property type="entry name" value="Toll_tir_struct_dom_sf"/>
</dbReference>
<dbReference type="PANTHER" id="PTHR11017">
    <property type="entry name" value="LEUCINE-RICH REPEAT-CONTAINING PROTEIN"/>
    <property type="match status" value="1"/>
</dbReference>
<keyword evidence="6" id="KW-0520">NAD</keyword>
<keyword evidence="4" id="KW-0378">Hydrolase</keyword>
<evidence type="ECO:0000256" key="4">
    <source>
        <dbReference type="ARBA" id="ARBA00022801"/>
    </source>
</evidence>
<evidence type="ECO:0000259" key="8">
    <source>
        <dbReference type="PROSITE" id="PS50104"/>
    </source>
</evidence>
<dbReference type="Gene3D" id="3.40.50.10140">
    <property type="entry name" value="Toll/interleukin-1 receptor homology (TIR) domain"/>
    <property type="match status" value="1"/>
</dbReference>
<proteinExistence type="predicted"/>
<dbReference type="FunFam" id="3.80.10.10:FF:000386">
    <property type="entry name" value="Disease resistance protein RPS4"/>
    <property type="match status" value="1"/>
</dbReference>
<organism evidence="9 10">
    <name type="scientific">Arabidopsis thaliana</name>
    <name type="common">Mouse-ear cress</name>
    <dbReference type="NCBI Taxonomy" id="3702"/>
    <lineage>
        <taxon>Eukaryota</taxon>
        <taxon>Viridiplantae</taxon>
        <taxon>Streptophyta</taxon>
        <taxon>Embryophyta</taxon>
        <taxon>Tracheophyta</taxon>
        <taxon>Spermatophyta</taxon>
        <taxon>Magnoliopsida</taxon>
        <taxon>eudicotyledons</taxon>
        <taxon>Gunneridae</taxon>
        <taxon>Pentapetalae</taxon>
        <taxon>rosids</taxon>
        <taxon>malvids</taxon>
        <taxon>Brassicales</taxon>
        <taxon>Brassicaceae</taxon>
        <taxon>Camelineae</taxon>
        <taxon>Arabidopsis</taxon>
    </lineage>
</organism>
<dbReference type="SUPFAM" id="SSF52058">
    <property type="entry name" value="L domain-like"/>
    <property type="match status" value="1"/>
</dbReference>
<keyword evidence="5" id="KW-0611">Plant defense</keyword>
<dbReference type="EC" id="3.2.2.6" evidence="1"/>
<dbReference type="PANTHER" id="PTHR11017:SF401">
    <property type="entry name" value="ADP-RIBOSYL CYCLASE_CYCLIC ADP-RIBOSE HYDROLASE"/>
    <property type="match status" value="1"/>
</dbReference>
<dbReference type="SMART" id="SM00255">
    <property type="entry name" value="TIR"/>
    <property type="match status" value="1"/>
</dbReference>
<dbReference type="InterPro" id="IPR011713">
    <property type="entry name" value="Leu-rich_rpt_3"/>
</dbReference>
<dbReference type="InterPro" id="IPR036390">
    <property type="entry name" value="WH_DNA-bd_sf"/>
</dbReference>
<dbReference type="GO" id="GO:0006952">
    <property type="term" value="P:defense response"/>
    <property type="evidence" value="ECO:0007669"/>
    <property type="project" value="UniProtKB-KW"/>
</dbReference>
<dbReference type="InterPro" id="IPR000157">
    <property type="entry name" value="TIR_dom"/>
</dbReference>
<evidence type="ECO:0000313" key="10">
    <source>
        <dbReference type="Proteomes" id="UP000078284"/>
    </source>
</evidence>
<dbReference type="Gene3D" id="1.10.8.430">
    <property type="entry name" value="Helical domain of apoptotic protease-activating factors"/>
    <property type="match status" value="1"/>
</dbReference>
<sequence length="980" mass="111766">MAPCSSSGSSSCWKYDVFPSFRGEDVRGNFLSHLMKEFESKGIVTFKDDLIERSQTIGLELKEAVRQSKIFVVIFSKNYASSSWCLDELVEILKCKEERRLIPIFYKVNPSDVRNQTGKFGRGFRETCEGKNDETQNKWKAALTEAANIAGEDSQSWKNEADFITKIAKDILAKLNGTPSNDFENIIGIESHMEKMVQLLCLNDDDVRMVGIWGPAGIGKTTIARVLHSRFSGDFRFTVFMENVRGNYQRIVDSGGEYNLQARLQKELLSIIFNQKDRKINHLWKIEERLKKQKVLIVLGDVNKVEQLEALANETRWFGPGSRIIVTTKDKQILVGHGINHIYEVKLPCRKTALEILCLYAFKQNVAPDDFMDVVVEVAELSGHLPLGLRVLGSHMRGKSKDRWKLELGRLTTSLDEKVEKILKISYDDLHIRDKALFLHIACMFNGENIDLVKQMLVNSDLDVSLGLQLLLDKSLIQINDDREIVMHSLLLKMGKEVVCQHSSEPGKRQFLFNTKETCNILSNNTGSEAVLGISLDTSEIQKDVFMSERVFEDMRNLKFLRFYNKKIDENPSLKLHLPRGLNYLPAVRLLHWDSYPMKYIPSQFRPECLVELRMMHSKVVKLWEGTQTLAYLKTIDLSFSNNLVEVPDLSKAISLETLCLEGCQSLAELPSSVLNLHRLKWLRLTMCEKLEVIPLHINLASLEVLDMEGCLKLKSFPDISKNIERIFMKNTGIEEIPPSISQWSRLESLDISGCLNLKIFSHVPKSVVYIYLTDSGIERLPDCIKDLTWLHYLYVDNCRKLVSLPELPSSIKILSAINCESLERISSSFDCPNAKVEFSKSMNFDGEARRVITQQWVYKRACLPGKEVPLEFSHRARGGSLTIHLEDENVCSSSLRFKACILLFPSERNNICTVYCRLIGESGRLIAAHRFGGVVKDFVTPHLFIFNSVLLEEVDVIRFEFSSIHHEITECGVQILTDA</sequence>
<evidence type="ECO:0000256" key="3">
    <source>
        <dbReference type="ARBA" id="ARBA00022737"/>
    </source>
</evidence>
<comment type="catalytic activity">
    <reaction evidence="7">
        <text>NAD(+) + H2O = ADP-D-ribose + nicotinamide + H(+)</text>
        <dbReference type="Rhea" id="RHEA:16301"/>
        <dbReference type="ChEBI" id="CHEBI:15377"/>
        <dbReference type="ChEBI" id="CHEBI:15378"/>
        <dbReference type="ChEBI" id="CHEBI:17154"/>
        <dbReference type="ChEBI" id="CHEBI:57540"/>
        <dbReference type="ChEBI" id="CHEBI:57967"/>
        <dbReference type="EC" id="3.2.2.6"/>
    </reaction>
    <physiologicalReaction direction="left-to-right" evidence="7">
        <dbReference type="Rhea" id="RHEA:16302"/>
    </physiologicalReaction>
</comment>
<dbReference type="Pfam" id="PF07725">
    <property type="entry name" value="LRR_3"/>
    <property type="match status" value="1"/>
</dbReference>
<evidence type="ECO:0000256" key="5">
    <source>
        <dbReference type="ARBA" id="ARBA00022821"/>
    </source>
</evidence>
<evidence type="ECO:0000256" key="6">
    <source>
        <dbReference type="ARBA" id="ARBA00023027"/>
    </source>
</evidence>
<dbReference type="AlphaFoldDB" id="A0A178U7F4"/>
<dbReference type="InterPro" id="IPR045344">
    <property type="entry name" value="C-JID"/>
</dbReference>
<dbReference type="SUPFAM" id="SSF52540">
    <property type="entry name" value="P-loop containing nucleoside triphosphate hydrolases"/>
    <property type="match status" value="1"/>
</dbReference>
<dbReference type="Pfam" id="PF20160">
    <property type="entry name" value="C-JID"/>
    <property type="match status" value="1"/>
</dbReference>
<keyword evidence="3" id="KW-0677">Repeat</keyword>
<dbReference type="PROSITE" id="PS50104">
    <property type="entry name" value="TIR"/>
    <property type="match status" value="1"/>
</dbReference>
<feature type="domain" description="TIR" evidence="8">
    <location>
        <begin position="13"/>
        <end position="175"/>
    </location>
</feature>
<reference evidence="10" key="1">
    <citation type="journal article" date="2016" name="Proc. Natl. Acad. Sci. U.S.A.">
        <title>Chromosome-level assembly of Arabidopsis thaliana Ler reveals the extent of translocation and inversion polymorphisms.</title>
        <authorList>
            <person name="Zapata L."/>
            <person name="Ding J."/>
            <person name="Willing E.M."/>
            <person name="Hartwig B."/>
            <person name="Bezdan D."/>
            <person name="Jiao W.B."/>
            <person name="Patel V."/>
            <person name="Velikkakam James G."/>
            <person name="Koornneef M."/>
            <person name="Ossowski S."/>
            <person name="Schneeberger K."/>
        </authorList>
    </citation>
    <scope>NUCLEOTIDE SEQUENCE [LARGE SCALE GENOMIC DNA]</scope>
    <source>
        <strain evidence="10">cv. Landsberg erecta</strain>
    </source>
</reference>
<protein>
    <recommendedName>
        <fullName evidence="1">ADP-ribosyl cyclase/cyclic ADP-ribose hydrolase</fullName>
        <ecNumber evidence="1">3.2.2.6</ecNumber>
    </recommendedName>
</protein>
<accession>A0A178U7F4</accession>
<name>A0A178U7F4_ARATH</name>
<dbReference type="Proteomes" id="UP000078284">
    <property type="component" value="Chromosome 5"/>
</dbReference>
<evidence type="ECO:0000256" key="2">
    <source>
        <dbReference type="ARBA" id="ARBA00022614"/>
    </source>
</evidence>
<dbReference type="InterPro" id="IPR032675">
    <property type="entry name" value="LRR_dom_sf"/>
</dbReference>
<dbReference type="InterPro" id="IPR058192">
    <property type="entry name" value="WHD_ROQ1-like"/>
</dbReference>
<dbReference type="SUPFAM" id="SSF52200">
    <property type="entry name" value="Toll/Interleukin receptor TIR domain"/>
    <property type="match status" value="1"/>
</dbReference>